<dbReference type="CDD" id="cd00761">
    <property type="entry name" value="Glyco_tranf_GTA_type"/>
    <property type="match status" value="1"/>
</dbReference>
<evidence type="ECO:0000313" key="3">
    <source>
        <dbReference type="EMBL" id="MCW7551379.1"/>
    </source>
</evidence>
<feature type="transmembrane region" description="Helical" evidence="1">
    <location>
        <begin position="240"/>
        <end position="257"/>
    </location>
</feature>
<organism evidence="3 4">
    <name type="scientific">Endozoicomonas gorgoniicola</name>
    <dbReference type="NCBI Taxonomy" id="1234144"/>
    <lineage>
        <taxon>Bacteria</taxon>
        <taxon>Pseudomonadati</taxon>
        <taxon>Pseudomonadota</taxon>
        <taxon>Gammaproteobacteria</taxon>
        <taxon>Oceanospirillales</taxon>
        <taxon>Endozoicomonadaceae</taxon>
        <taxon>Endozoicomonas</taxon>
    </lineage>
</organism>
<accession>A0ABT3MPT1</accession>
<dbReference type="Gene3D" id="3.90.550.10">
    <property type="entry name" value="Spore Coat Polysaccharide Biosynthesis Protein SpsA, Chain A"/>
    <property type="match status" value="1"/>
</dbReference>
<feature type="domain" description="Glycosyltransferase 2-like" evidence="2">
    <location>
        <begin position="5"/>
        <end position="109"/>
    </location>
</feature>
<protein>
    <submittedName>
        <fullName evidence="3">Glycosyltransferase family 2 protein</fullName>
    </submittedName>
</protein>
<keyword evidence="1" id="KW-0472">Membrane</keyword>
<keyword evidence="1" id="KW-0812">Transmembrane</keyword>
<gene>
    <name evidence="3" type="ORF">NX722_01730</name>
</gene>
<proteinExistence type="predicted"/>
<sequence length="316" mass="36867">MIKYSVIVPVYNTHKELVNILAWFERVQAERAEYDIELVIVDDGSAQKLNKKFASNIQYYYKENGGVSSARNSGLKKAKGSFVLFLDSDDSYTDDIFTVLDNKLKLHKDSKIITFSFIKALNKKNKIIKNKPGLYAQSVFLKKYFTKEVKLHICGFAFSREFLLKENLLFDEKISHSEDILFVVETLFKTDNVLVIDSILFTYNCRENSAINSPFGHKALTHFAALDFISRNKNTDNAKYINFFLITCYINLLVFLIKNKTRDELTIDMFIKYKKILNERVYINLSRASVIVNLFRIIRFLDDKMYGYFLKKVALR</sequence>
<name>A0ABT3MPT1_9GAMM</name>
<dbReference type="SUPFAM" id="SSF53448">
    <property type="entry name" value="Nucleotide-diphospho-sugar transferases"/>
    <property type="match status" value="1"/>
</dbReference>
<comment type="caution">
    <text evidence="3">The sequence shown here is derived from an EMBL/GenBank/DDBJ whole genome shotgun (WGS) entry which is preliminary data.</text>
</comment>
<dbReference type="Pfam" id="PF00535">
    <property type="entry name" value="Glycos_transf_2"/>
    <property type="match status" value="1"/>
</dbReference>
<reference evidence="3 4" key="1">
    <citation type="submission" date="2022-10" db="EMBL/GenBank/DDBJ databases">
        <title>High-quality genome sequences of two octocoral-associated bacteria, Endozoicomonas euniceicola EF212 and Endozoicomonas gorgoniicola PS125.</title>
        <authorList>
            <person name="Chiou Y.-J."/>
            <person name="Chen Y.-H."/>
        </authorList>
    </citation>
    <scope>NUCLEOTIDE SEQUENCE [LARGE SCALE GENOMIC DNA]</scope>
    <source>
        <strain evidence="3 4">PS125</strain>
    </source>
</reference>
<dbReference type="RefSeq" id="WP_262566437.1">
    <property type="nucleotide sequence ID" value="NZ_JAPFCC010000001.1"/>
</dbReference>
<dbReference type="InterPro" id="IPR029044">
    <property type="entry name" value="Nucleotide-diphossugar_trans"/>
</dbReference>
<dbReference type="Proteomes" id="UP001209854">
    <property type="component" value="Unassembled WGS sequence"/>
</dbReference>
<dbReference type="PANTHER" id="PTHR22916">
    <property type="entry name" value="GLYCOSYLTRANSFERASE"/>
    <property type="match status" value="1"/>
</dbReference>
<dbReference type="PANTHER" id="PTHR22916:SF3">
    <property type="entry name" value="UDP-GLCNAC:BETAGAL BETA-1,3-N-ACETYLGLUCOSAMINYLTRANSFERASE-LIKE PROTEIN 1"/>
    <property type="match status" value="1"/>
</dbReference>
<evidence type="ECO:0000259" key="2">
    <source>
        <dbReference type="Pfam" id="PF00535"/>
    </source>
</evidence>
<evidence type="ECO:0000313" key="4">
    <source>
        <dbReference type="Proteomes" id="UP001209854"/>
    </source>
</evidence>
<evidence type="ECO:0000256" key="1">
    <source>
        <dbReference type="SAM" id="Phobius"/>
    </source>
</evidence>
<dbReference type="EMBL" id="JAPFCC010000001">
    <property type="protein sequence ID" value="MCW7551379.1"/>
    <property type="molecule type" value="Genomic_DNA"/>
</dbReference>
<keyword evidence="4" id="KW-1185">Reference proteome</keyword>
<dbReference type="InterPro" id="IPR001173">
    <property type="entry name" value="Glyco_trans_2-like"/>
</dbReference>
<keyword evidence="1" id="KW-1133">Transmembrane helix</keyword>